<dbReference type="SUPFAM" id="SSF56672">
    <property type="entry name" value="DNA/RNA polymerases"/>
    <property type="match status" value="1"/>
</dbReference>
<dbReference type="PANTHER" id="PTHR33050:SF8">
    <property type="entry name" value="REVERSE TRANSCRIPTASE DOMAIN-CONTAINING PROTEIN"/>
    <property type="match status" value="1"/>
</dbReference>
<evidence type="ECO:0000313" key="1">
    <source>
        <dbReference type="EMBL" id="CAJ0941654.1"/>
    </source>
</evidence>
<comment type="caution">
    <text evidence="1">The sequence shown here is derived from an EMBL/GenBank/DDBJ whole genome shotgun (WGS) entry which is preliminary data.</text>
</comment>
<protein>
    <recommendedName>
        <fullName evidence="3">Reverse transcriptase domain-containing protein</fullName>
    </recommendedName>
</protein>
<proteinExistence type="predicted"/>
<evidence type="ECO:0000313" key="2">
    <source>
        <dbReference type="Proteomes" id="UP001176940"/>
    </source>
</evidence>
<reference evidence="1" key="1">
    <citation type="submission" date="2023-07" db="EMBL/GenBank/DDBJ databases">
        <authorList>
            <person name="Stuckert A."/>
        </authorList>
    </citation>
    <scope>NUCLEOTIDE SEQUENCE</scope>
</reference>
<keyword evidence="2" id="KW-1185">Reference proteome</keyword>
<dbReference type="PANTHER" id="PTHR33050">
    <property type="entry name" value="REVERSE TRANSCRIPTASE DOMAIN-CONTAINING PROTEIN"/>
    <property type="match status" value="1"/>
</dbReference>
<gene>
    <name evidence="1" type="ORF">RIMI_LOCUS9308445</name>
</gene>
<dbReference type="InterPro" id="IPR043502">
    <property type="entry name" value="DNA/RNA_pol_sf"/>
</dbReference>
<accession>A0ABN9LHK0</accession>
<sequence length="284" mass="31865">MCNLSCDPDSILPNARSETYGNGSISERCWREDMNGGFSTTVSPLGVIPKKEPNSFHMIHHLSYPKGCRVDDNDYYDMCLPMGCSISCYYFELFSSFLDWVVRYETQCDAVTHYLDDFLFWGPEDSDLPYIAGEFGIPLSAEKTIGPVQTLTFFGIEIVSISMVFRLLAEKIQKMLSLIEGFISVNPCIRCIRGIIAADAILVGLISFRLQGVCPNLVIDFVPPGPCGLTLKFGSLFCSRTIAKRTLCQGRFLARILSYLRVWIFLRFLEINGVLTTGHHLGKC</sequence>
<name>A0ABN9LHK0_9NEOB</name>
<dbReference type="EMBL" id="CAUEEQ010019176">
    <property type="protein sequence ID" value="CAJ0941654.1"/>
    <property type="molecule type" value="Genomic_DNA"/>
</dbReference>
<dbReference type="Proteomes" id="UP001176940">
    <property type="component" value="Unassembled WGS sequence"/>
</dbReference>
<dbReference type="InterPro" id="IPR052055">
    <property type="entry name" value="Hepadnavirus_pol/RT"/>
</dbReference>
<evidence type="ECO:0008006" key="3">
    <source>
        <dbReference type="Google" id="ProtNLM"/>
    </source>
</evidence>
<organism evidence="1 2">
    <name type="scientific">Ranitomeya imitator</name>
    <name type="common">mimic poison frog</name>
    <dbReference type="NCBI Taxonomy" id="111125"/>
    <lineage>
        <taxon>Eukaryota</taxon>
        <taxon>Metazoa</taxon>
        <taxon>Chordata</taxon>
        <taxon>Craniata</taxon>
        <taxon>Vertebrata</taxon>
        <taxon>Euteleostomi</taxon>
        <taxon>Amphibia</taxon>
        <taxon>Batrachia</taxon>
        <taxon>Anura</taxon>
        <taxon>Neobatrachia</taxon>
        <taxon>Hyloidea</taxon>
        <taxon>Dendrobatidae</taxon>
        <taxon>Dendrobatinae</taxon>
        <taxon>Ranitomeya</taxon>
    </lineage>
</organism>